<dbReference type="PANTHER" id="PTHR47256">
    <property type="entry name" value="ZN(II)2CYS6 TRANSCRIPTION FACTOR (EUROFUNG)-RELATED"/>
    <property type="match status" value="1"/>
</dbReference>
<gene>
    <name evidence="7" type="ORF">TSTA_068510</name>
</gene>
<feature type="region of interest" description="Disordered" evidence="5">
    <location>
        <begin position="236"/>
        <end position="256"/>
    </location>
</feature>
<dbReference type="OrthoDB" id="4356994at2759"/>
<dbReference type="PROSITE" id="PS50048">
    <property type="entry name" value="ZN2_CY6_FUNGAL_2"/>
    <property type="match status" value="1"/>
</dbReference>
<proteinExistence type="predicted"/>
<dbReference type="SUPFAM" id="SSF57701">
    <property type="entry name" value="Zn2/Cys6 DNA-binding domain"/>
    <property type="match status" value="1"/>
</dbReference>
<dbReference type="AlphaFoldDB" id="B8LYS0"/>
<dbReference type="PROSITE" id="PS00463">
    <property type="entry name" value="ZN2_CY6_FUNGAL_1"/>
    <property type="match status" value="1"/>
</dbReference>
<dbReference type="Proteomes" id="UP000001745">
    <property type="component" value="Unassembled WGS sequence"/>
</dbReference>
<evidence type="ECO:0000313" key="8">
    <source>
        <dbReference type="Proteomes" id="UP000001745"/>
    </source>
</evidence>
<dbReference type="InterPro" id="IPR053187">
    <property type="entry name" value="Notoamide_regulator"/>
</dbReference>
<evidence type="ECO:0000313" key="7">
    <source>
        <dbReference type="EMBL" id="EED23428.1"/>
    </source>
</evidence>
<dbReference type="PhylomeDB" id="B8LYS0"/>
<dbReference type="Gene3D" id="4.10.240.10">
    <property type="entry name" value="Zn(2)-C6 fungal-type DNA-binding domain"/>
    <property type="match status" value="1"/>
</dbReference>
<dbReference type="HOGENOM" id="CLU_1094890_0_0_1"/>
<keyword evidence="1" id="KW-0805">Transcription regulation</keyword>
<evidence type="ECO:0000259" key="6">
    <source>
        <dbReference type="PROSITE" id="PS50048"/>
    </source>
</evidence>
<protein>
    <submittedName>
        <fullName evidence="7">C6 transcription factor SndA, putative</fullName>
    </submittedName>
</protein>
<dbReference type="GeneID" id="8110177"/>
<evidence type="ECO:0000256" key="5">
    <source>
        <dbReference type="SAM" id="MobiDB-lite"/>
    </source>
</evidence>
<dbReference type="GO" id="GO:0008270">
    <property type="term" value="F:zinc ion binding"/>
    <property type="evidence" value="ECO:0007669"/>
    <property type="project" value="InterPro"/>
</dbReference>
<feature type="compositionally biased region" description="Acidic residues" evidence="5">
    <location>
        <begin position="236"/>
        <end position="247"/>
    </location>
</feature>
<dbReference type="InterPro" id="IPR036864">
    <property type="entry name" value="Zn2-C6_fun-type_DNA-bd_sf"/>
</dbReference>
<organism evidence="7 8">
    <name type="scientific">Talaromyces stipitatus (strain ATCC 10500 / CBS 375.48 / QM 6759 / NRRL 1006)</name>
    <name type="common">Penicillium stipitatum</name>
    <dbReference type="NCBI Taxonomy" id="441959"/>
    <lineage>
        <taxon>Eukaryota</taxon>
        <taxon>Fungi</taxon>
        <taxon>Dikarya</taxon>
        <taxon>Ascomycota</taxon>
        <taxon>Pezizomycotina</taxon>
        <taxon>Eurotiomycetes</taxon>
        <taxon>Eurotiomycetidae</taxon>
        <taxon>Eurotiales</taxon>
        <taxon>Trichocomaceae</taxon>
        <taxon>Talaromyces</taxon>
        <taxon>Talaromyces sect. Talaromyces</taxon>
    </lineage>
</organism>
<dbReference type="GO" id="GO:0000981">
    <property type="term" value="F:DNA-binding transcription factor activity, RNA polymerase II-specific"/>
    <property type="evidence" value="ECO:0007669"/>
    <property type="project" value="InterPro"/>
</dbReference>
<keyword evidence="4" id="KW-0539">Nucleus</keyword>
<dbReference type="EMBL" id="EQ962652">
    <property type="protein sequence ID" value="EED23428.1"/>
    <property type="molecule type" value="Genomic_DNA"/>
</dbReference>
<keyword evidence="2" id="KW-0238">DNA-binding</keyword>
<dbReference type="VEuPathDB" id="FungiDB:TSTA_068510"/>
<dbReference type="PANTHER" id="PTHR47256:SF9">
    <property type="entry name" value="ZN(II)2CYS6 TRANSCRIPTION FACTOR (EUROFUNG)"/>
    <property type="match status" value="1"/>
</dbReference>
<dbReference type="InterPro" id="IPR001138">
    <property type="entry name" value="Zn2Cys6_DnaBD"/>
</dbReference>
<evidence type="ECO:0000256" key="4">
    <source>
        <dbReference type="ARBA" id="ARBA00023242"/>
    </source>
</evidence>
<sequence>MCCTLLFRSRPTSLRWDTWKSPTVESGICSISIESSLTCLEYSPFAFVKVGVRDGDKQHVAGQNYNTRQTFRLQFQSKTAMDNHPDRMRGYRLIAPRHVDVQKPPTPQSPNADEGKTKRASMACLECKKRRTKCSTGNPCTECHNHQRECVYDINADKRRKEHVISTKQQLENTEEALRYYRTFLEDILASMRLGSRSHVEQLVQVVQNTVRNPDPDDRSGYTTIRETIFSILSEFEDAEGSEEASDVDQSKIPRE</sequence>
<keyword evidence="3" id="KW-0804">Transcription</keyword>
<name>B8LYS0_TALSN</name>
<dbReference type="Pfam" id="PF00172">
    <property type="entry name" value="Zn_clus"/>
    <property type="match status" value="1"/>
</dbReference>
<dbReference type="InParanoid" id="B8LYS0"/>
<dbReference type="eggNOG" id="ENOG502RNVI">
    <property type="taxonomic scope" value="Eukaryota"/>
</dbReference>
<dbReference type="SMART" id="SM00066">
    <property type="entry name" value="GAL4"/>
    <property type="match status" value="1"/>
</dbReference>
<dbReference type="RefSeq" id="XP_002340815.1">
    <property type="nucleotide sequence ID" value="XM_002340774.1"/>
</dbReference>
<dbReference type="CDD" id="cd00067">
    <property type="entry name" value="GAL4"/>
    <property type="match status" value="1"/>
</dbReference>
<reference evidence="8" key="1">
    <citation type="journal article" date="2015" name="Genome Announc.">
        <title>Genome sequence of the AIDS-associated pathogen Penicillium marneffei (ATCC18224) and its near taxonomic relative Talaromyces stipitatus (ATCC10500).</title>
        <authorList>
            <person name="Nierman W.C."/>
            <person name="Fedorova-Abrams N.D."/>
            <person name="Andrianopoulos A."/>
        </authorList>
    </citation>
    <scope>NUCLEOTIDE SEQUENCE [LARGE SCALE GENOMIC DNA]</scope>
    <source>
        <strain evidence="8">ATCC 10500 / CBS 375.48 / QM 6759 / NRRL 1006</strain>
    </source>
</reference>
<evidence type="ECO:0000256" key="3">
    <source>
        <dbReference type="ARBA" id="ARBA00023163"/>
    </source>
</evidence>
<keyword evidence="8" id="KW-1185">Reference proteome</keyword>
<dbReference type="STRING" id="441959.B8LYS0"/>
<accession>B8LYS0</accession>
<feature type="domain" description="Zn(2)-C6 fungal-type" evidence="6">
    <location>
        <begin position="123"/>
        <end position="152"/>
    </location>
</feature>
<evidence type="ECO:0000256" key="2">
    <source>
        <dbReference type="ARBA" id="ARBA00023125"/>
    </source>
</evidence>
<evidence type="ECO:0000256" key="1">
    <source>
        <dbReference type="ARBA" id="ARBA00023015"/>
    </source>
</evidence>
<dbReference type="GO" id="GO:0003677">
    <property type="term" value="F:DNA binding"/>
    <property type="evidence" value="ECO:0007669"/>
    <property type="project" value="UniProtKB-KW"/>
</dbReference>